<sequence length="593" mass="67015">MLVTQILALKIFIVAISIRIIKAQTINEISNASKSHHDIKFHANIYKRLPAKAENSTITQPFPLEVSVLVDSKAPTESVPLLKLVHAYHNEDETADELLEMDMSYGQIIFDANQLRNLLLEFHHDLKSYMSPGGLEFERFAAEYAGLEERFMKISTEMQELDATRNLLVKKVKDYFNKVSSVLHLLEVLCGLKLKQLESQTNSVRGSQDSLNVPQKSELKAKAANLVDVELYLSDLAEVHRKSRFHPDGFGSSAERANTKFETVMKESLELRFGATPMAKVTEEDLTRVEESLYRLNSRKKHFAPTKSATESATESANEGANEGASNADLINDSEIDSEIAALARTRQRFVVTFIIDRLRLVRDCLTECSGTKALGFHLYDSLFLRLRGVCDEIRAQLSVSEVLNKRSKRLLNYLLEATNFRLVQMQGQTISDMAAAKSTSKLSEGVSPVTSNSRIYHLDEMSGVKGELENTLAVLKRLHDGHLALSSDKLRELYERHKTRWDGMCIYLQERDWYWSPQLSEIKMMECEIGGILKTLRRFLDEAPKRKKNVLSVTLAEEVGPVSSLQPESEETETLVDARERNCCGSKWGCCL</sequence>
<keyword evidence="2" id="KW-0732">Signal</keyword>
<name>A0A8H7GYN6_9ASCO</name>
<proteinExistence type="predicted"/>
<feature type="compositionally biased region" description="Low complexity" evidence="1">
    <location>
        <begin position="308"/>
        <end position="328"/>
    </location>
</feature>
<evidence type="ECO:0000256" key="2">
    <source>
        <dbReference type="SAM" id="SignalP"/>
    </source>
</evidence>
<evidence type="ECO:0000256" key="1">
    <source>
        <dbReference type="SAM" id="MobiDB-lite"/>
    </source>
</evidence>
<organism evidence="3 4">
    <name type="scientific">Metschnikowia pulcherrima</name>
    <dbReference type="NCBI Taxonomy" id="27326"/>
    <lineage>
        <taxon>Eukaryota</taxon>
        <taxon>Fungi</taxon>
        <taxon>Dikarya</taxon>
        <taxon>Ascomycota</taxon>
        <taxon>Saccharomycotina</taxon>
        <taxon>Pichiomycetes</taxon>
        <taxon>Metschnikowiaceae</taxon>
        <taxon>Metschnikowia</taxon>
    </lineage>
</organism>
<feature type="signal peptide" evidence="2">
    <location>
        <begin position="1"/>
        <end position="23"/>
    </location>
</feature>
<evidence type="ECO:0000313" key="3">
    <source>
        <dbReference type="EMBL" id="KAF8004686.1"/>
    </source>
</evidence>
<comment type="caution">
    <text evidence="3">The sequence shown here is derived from an EMBL/GenBank/DDBJ whole genome shotgun (WGS) entry which is preliminary data.</text>
</comment>
<dbReference type="AlphaFoldDB" id="A0A8H7GYN6"/>
<protein>
    <submittedName>
        <fullName evidence="3">Uncharacterized protein</fullName>
    </submittedName>
</protein>
<evidence type="ECO:0000313" key="4">
    <source>
        <dbReference type="Proteomes" id="UP000649328"/>
    </source>
</evidence>
<accession>A0A8H7GYN6</accession>
<feature type="region of interest" description="Disordered" evidence="1">
    <location>
        <begin position="304"/>
        <end position="328"/>
    </location>
</feature>
<feature type="chain" id="PRO_5034150058" evidence="2">
    <location>
        <begin position="24"/>
        <end position="593"/>
    </location>
</feature>
<dbReference type="EMBL" id="JACBPP010000001">
    <property type="protein sequence ID" value="KAF8004686.1"/>
    <property type="molecule type" value="Genomic_DNA"/>
</dbReference>
<gene>
    <name evidence="3" type="ORF">HF325_000143</name>
</gene>
<reference evidence="3" key="1">
    <citation type="submission" date="2020-10" db="EMBL/GenBank/DDBJ databases">
        <title>The Whole-Genome Sequence of Metschnikowia persimmonesis, a Novel Endophytic Yeast Species Isolated from Medicinal Plant Diospyros kaki Thumb.</title>
        <authorList>
            <person name="Rahmat E."/>
            <person name="Kang Y."/>
        </authorList>
    </citation>
    <scope>NUCLEOTIDE SEQUENCE</scope>
    <source>
        <strain evidence="3">KIOM G15050</strain>
    </source>
</reference>
<dbReference type="Proteomes" id="UP000649328">
    <property type="component" value="Unassembled WGS sequence"/>
</dbReference>
<keyword evidence="4" id="KW-1185">Reference proteome</keyword>
<dbReference type="OrthoDB" id="10286867at2759"/>